<reference evidence="4 5" key="1">
    <citation type="submission" date="2017-09" db="EMBL/GenBank/DDBJ databases">
        <authorList>
            <person name="Bumgarner R.E."/>
        </authorList>
    </citation>
    <scope>NUCLEOTIDE SEQUENCE [LARGE SCALE GENOMIC DNA]</scope>
    <source>
        <strain evidence="4 5">T34998</strain>
    </source>
</reference>
<name>A0ABX9I9L6_9ACTN</name>
<feature type="transmembrane region" description="Helical" evidence="2">
    <location>
        <begin position="319"/>
        <end position="343"/>
    </location>
</feature>
<keyword evidence="2" id="KW-0472">Membrane</keyword>
<organism evidence="4 5">
    <name type="scientific">Cutibacterium namnetense</name>
    <dbReference type="NCBI Taxonomy" id="1574624"/>
    <lineage>
        <taxon>Bacteria</taxon>
        <taxon>Bacillati</taxon>
        <taxon>Actinomycetota</taxon>
        <taxon>Actinomycetes</taxon>
        <taxon>Propionibacteriales</taxon>
        <taxon>Propionibacteriaceae</taxon>
        <taxon>Cutibacterium</taxon>
    </lineage>
</organism>
<dbReference type="Gene3D" id="3.60.40.10">
    <property type="entry name" value="PPM-type phosphatase domain"/>
    <property type="match status" value="1"/>
</dbReference>
<gene>
    <name evidence="4" type="ORF">CP880_07765</name>
</gene>
<dbReference type="SUPFAM" id="SSF81606">
    <property type="entry name" value="PP2C-like"/>
    <property type="match status" value="1"/>
</dbReference>
<dbReference type="Pfam" id="PF13672">
    <property type="entry name" value="PP2C_2"/>
    <property type="match status" value="1"/>
</dbReference>
<evidence type="ECO:0000256" key="1">
    <source>
        <dbReference type="SAM" id="MobiDB-lite"/>
    </source>
</evidence>
<dbReference type="InterPro" id="IPR036457">
    <property type="entry name" value="PPM-type-like_dom_sf"/>
</dbReference>
<evidence type="ECO:0000313" key="4">
    <source>
        <dbReference type="EMBL" id="REB69317.1"/>
    </source>
</evidence>
<dbReference type="EMBL" id="PCZS01000002">
    <property type="protein sequence ID" value="REB69317.1"/>
    <property type="molecule type" value="Genomic_DNA"/>
</dbReference>
<dbReference type="Proteomes" id="UP000256324">
    <property type="component" value="Unassembled WGS sequence"/>
</dbReference>
<feature type="compositionally biased region" description="Low complexity" evidence="1">
    <location>
        <begin position="426"/>
        <end position="448"/>
    </location>
</feature>
<keyword evidence="2" id="KW-1133">Transmembrane helix</keyword>
<evidence type="ECO:0000313" key="5">
    <source>
        <dbReference type="Proteomes" id="UP000256324"/>
    </source>
</evidence>
<dbReference type="RefSeq" id="WP_115938938.1">
    <property type="nucleotide sequence ID" value="NZ_PCZS01000002.1"/>
</dbReference>
<proteinExistence type="predicted"/>
<comment type="caution">
    <text evidence="4">The sequence shown here is derived from an EMBL/GenBank/DDBJ whole genome shotgun (WGS) entry which is preliminary data.</text>
</comment>
<keyword evidence="5" id="KW-1185">Reference proteome</keyword>
<feature type="domain" description="PPM-type phosphatase" evidence="3">
    <location>
        <begin position="6"/>
        <end position="245"/>
    </location>
</feature>
<dbReference type="InterPro" id="IPR001932">
    <property type="entry name" value="PPM-type_phosphatase-like_dom"/>
</dbReference>
<feature type="compositionally biased region" description="Low complexity" evidence="1">
    <location>
        <begin position="457"/>
        <end position="481"/>
    </location>
</feature>
<feature type="region of interest" description="Disordered" evidence="1">
    <location>
        <begin position="426"/>
        <end position="496"/>
    </location>
</feature>
<keyword evidence="2" id="KW-0812">Transmembrane</keyword>
<evidence type="ECO:0000256" key="2">
    <source>
        <dbReference type="SAM" id="Phobius"/>
    </source>
</evidence>
<dbReference type="SMART" id="SM00331">
    <property type="entry name" value="PP2C_SIG"/>
    <property type="match status" value="1"/>
</dbReference>
<evidence type="ECO:0000259" key="3">
    <source>
        <dbReference type="PROSITE" id="PS51746"/>
    </source>
</evidence>
<dbReference type="SMART" id="SM00332">
    <property type="entry name" value="PP2Cc"/>
    <property type="match status" value="1"/>
</dbReference>
<dbReference type="PROSITE" id="PS51746">
    <property type="entry name" value="PPM_2"/>
    <property type="match status" value="1"/>
</dbReference>
<dbReference type="CDD" id="cd00143">
    <property type="entry name" value="PP2Cc"/>
    <property type="match status" value="1"/>
</dbReference>
<accession>A0ABX9I9L6</accession>
<protein>
    <submittedName>
        <fullName evidence="4">Protein phosphatase</fullName>
    </submittedName>
</protein>
<sequence>MAFSLDIRCHSEIGLVRRNNQDSGYVSPRLLVVADGMGGAAAGDLASTVAVRHVAKADRRFSDEGAPARPQGEEMLTVLSGAVVDANDELADLVAWDSSLEGMGTTFCGAMFSGTQLGIVHIGDSRGYLLRQGRMKRMTHDHSWVQSLIDDGRITPEEAAVHPHRSLLLKVLNGQPQHVPDTQIVDLRLGDRILFCSDGLCGLVDDNTIAEHLNTTNLEDVVDLLTTDAHAGGGTDNITIVVAEVVEADPILDASEPHIIGAATTRKVPEHEATAPLPLDQPLSVPKSDGKSTVLFDSEAEESMRYAPVDSMHRHRRHWLWPITILALAAVLVGGIFGARAYLNTQYYVGTNNDAVAIYQGSPDHLIWIHLSHVAEKTNIKTADLPRYYRNRVSGSIRVSSMDSARATVAELRTGAQQCKAIREAAATTPTPASPSTAPSAPLQSTASGPAASAYHTTQPSAVPTPAVPTPTSAMPSPSASGHEVDLPAVDSGDCQ</sequence>